<evidence type="ECO:0000256" key="17">
    <source>
        <dbReference type="SAM" id="Coils"/>
    </source>
</evidence>
<protein>
    <recommendedName>
        <fullName evidence="16">54 kDa nucleoporin</fullName>
    </recommendedName>
</protein>
<dbReference type="Gene3D" id="1.20.5.490">
    <property type="entry name" value="Single helix bin"/>
    <property type="match status" value="1"/>
</dbReference>
<evidence type="ECO:0000256" key="2">
    <source>
        <dbReference type="ARBA" id="ARBA00004567"/>
    </source>
</evidence>
<evidence type="ECO:0000313" key="28">
    <source>
        <dbReference type="RefSeq" id="XP_019647315.1"/>
    </source>
</evidence>
<evidence type="ECO:0000313" key="22">
    <source>
        <dbReference type="RefSeq" id="XP_019647309.1"/>
    </source>
</evidence>
<evidence type="ECO:0000256" key="9">
    <source>
        <dbReference type="ARBA" id="ARBA00023132"/>
    </source>
</evidence>
<evidence type="ECO:0000256" key="13">
    <source>
        <dbReference type="ARBA" id="ARBA00054361"/>
    </source>
</evidence>
<evidence type="ECO:0000313" key="21">
    <source>
        <dbReference type="RefSeq" id="XP_019647306.1"/>
    </source>
</evidence>
<dbReference type="RefSeq" id="XP_019647311.1">
    <property type="nucleotide sequence ID" value="XM_019791752.1"/>
</dbReference>
<keyword evidence="4" id="KW-0813">Transport</keyword>
<dbReference type="InterPro" id="IPR024864">
    <property type="entry name" value="Nup54/Nup57/Nup44"/>
</dbReference>
<evidence type="ECO:0000256" key="10">
    <source>
        <dbReference type="ARBA" id="ARBA00023136"/>
    </source>
</evidence>
<evidence type="ECO:0000256" key="11">
    <source>
        <dbReference type="ARBA" id="ARBA00023180"/>
    </source>
</evidence>
<evidence type="ECO:0000256" key="12">
    <source>
        <dbReference type="ARBA" id="ARBA00023242"/>
    </source>
</evidence>
<dbReference type="PANTHER" id="PTHR13000">
    <property type="entry name" value="NUCLEOPORIN P54"/>
    <property type="match status" value="1"/>
</dbReference>
<dbReference type="GO" id="GO:0036228">
    <property type="term" value="P:protein localization to nuclear inner membrane"/>
    <property type="evidence" value="ECO:0007669"/>
    <property type="project" value="TreeGrafter"/>
</dbReference>
<keyword evidence="7" id="KW-0653">Protein transport</keyword>
<keyword evidence="5" id="KW-0677">Repeat</keyword>
<gene>
    <name evidence="21 22 23 24 25 26 27 28" type="primary">LOC109487706</name>
</gene>
<comment type="function">
    <text evidence="13">Component of the nuclear pore complex, a complex required for the trafficking across the nuclear membrane.</text>
</comment>
<dbReference type="InterPro" id="IPR040985">
    <property type="entry name" value="Nup54_C"/>
</dbReference>
<dbReference type="GeneID" id="109487706"/>
<dbReference type="RefSeq" id="XP_019647313.1">
    <property type="nucleotide sequence ID" value="XM_019791754.1"/>
</dbReference>
<comment type="subunit">
    <text evidence="15">Component of the p62 complex, a complex composed of NUP62, NUP54, and the isoform p58 and isoform p45 of NUP58. Interacts with NUTF2.</text>
</comment>
<evidence type="ECO:0000256" key="6">
    <source>
        <dbReference type="ARBA" id="ARBA00022816"/>
    </source>
</evidence>
<dbReference type="GO" id="GO:0006999">
    <property type="term" value="P:nuclear pore organization"/>
    <property type="evidence" value="ECO:0007669"/>
    <property type="project" value="TreeGrafter"/>
</dbReference>
<dbReference type="Pfam" id="PF13874">
    <property type="entry name" value="Nup54"/>
    <property type="match status" value="1"/>
</dbReference>
<evidence type="ECO:0000259" key="19">
    <source>
        <dbReference type="Pfam" id="PF18437"/>
    </source>
</evidence>
<dbReference type="OrthoDB" id="6162375at2759"/>
<dbReference type="GO" id="GO:0051028">
    <property type="term" value="P:mRNA transport"/>
    <property type="evidence" value="ECO:0007669"/>
    <property type="project" value="UniProtKB-KW"/>
</dbReference>
<keyword evidence="10" id="KW-0472">Membrane</keyword>
<evidence type="ECO:0000313" key="24">
    <source>
        <dbReference type="RefSeq" id="XP_019647311.1"/>
    </source>
</evidence>
<dbReference type="RefSeq" id="XP_019647306.1">
    <property type="nucleotide sequence ID" value="XM_019791747.1"/>
</dbReference>
<evidence type="ECO:0000256" key="1">
    <source>
        <dbReference type="ARBA" id="ARBA00004335"/>
    </source>
</evidence>
<dbReference type="PANTHER" id="PTHR13000:SF0">
    <property type="entry name" value="NUCLEOPORIN P54"/>
    <property type="match status" value="1"/>
</dbReference>
<dbReference type="AlphaFoldDB" id="A0A6P5ACC1"/>
<feature type="domain" description="Nup54 C-terminal interacting" evidence="19">
    <location>
        <begin position="472"/>
        <end position="510"/>
    </location>
</feature>
<evidence type="ECO:0000313" key="27">
    <source>
        <dbReference type="RefSeq" id="XP_019647314.1"/>
    </source>
</evidence>
<name>A0A6P5ACC1_BRABE</name>
<keyword evidence="6" id="KW-0509">mRNA transport</keyword>
<keyword evidence="20" id="KW-1185">Reference proteome</keyword>
<evidence type="ECO:0000313" key="23">
    <source>
        <dbReference type="RefSeq" id="XP_019647310.1"/>
    </source>
</evidence>
<evidence type="ECO:0000256" key="5">
    <source>
        <dbReference type="ARBA" id="ARBA00022737"/>
    </source>
</evidence>
<keyword evidence="17" id="KW-0175">Coiled coil</keyword>
<evidence type="ECO:0000259" key="18">
    <source>
        <dbReference type="Pfam" id="PF13874"/>
    </source>
</evidence>
<comment type="subcellular location">
    <subcellularLocation>
        <location evidence="1">Nucleus membrane</location>
        <topology evidence="1">Peripheral membrane protein</topology>
        <orientation evidence="1">Cytoplasmic side</orientation>
    </subcellularLocation>
    <subcellularLocation>
        <location evidence="3">Nucleus membrane</location>
        <topology evidence="3">Peripheral membrane protein</topology>
        <orientation evidence="3">Nucleoplasmic side</orientation>
    </subcellularLocation>
    <subcellularLocation>
        <location evidence="2">Nucleus</location>
        <location evidence="2">Nuclear pore complex</location>
    </subcellularLocation>
</comment>
<organism evidence="20 26">
    <name type="scientific">Branchiostoma belcheri</name>
    <name type="common">Amphioxus</name>
    <dbReference type="NCBI Taxonomy" id="7741"/>
    <lineage>
        <taxon>Eukaryota</taxon>
        <taxon>Metazoa</taxon>
        <taxon>Chordata</taxon>
        <taxon>Cephalochordata</taxon>
        <taxon>Leptocardii</taxon>
        <taxon>Amphioxiformes</taxon>
        <taxon>Branchiostomatidae</taxon>
        <taxon>Branchiostoma</taxon>
    </lineage>
</organism>
<proteinExistence type="inferred from homology"/>
<dbReference type="GO" id="GO:0031965">
    <property type="term" value="C:nuclear membrane"/>
    <property type="evidence" value="ECO:0007669"/>
    <property type="project" value="UniProtKB-SubCell"/>
</dbReference>
<dbReference type="Gene3D" id="1.20.5.170">
    <property type="match status" value="1"/>
</dbReference>
<dbReference type="RefSeq" id="XP_019647309.1">
    <property type="nucleotide sequence ID" value="XM_019791750.1"/>
</dbReference>
<dbReference type="GO" id="GO:0006607">
    <property type="term" value="P:NLS-bearing protein import into nucleus"/>
    <property type="evidence" value="ECO:0007669"/>
    <property type="project" value="TreeGrafter"/>
</dbReference>
<dbReference type="KEGG" id="bbel:109487706"/>
<evidence type="ECO:0000313" key="20">
    <source>
        <dbReference type="Proteomes" id="UP000515135"/>
    </source>
</evidence>
<evidence type="ECO:0000256" key="16">
    <source>
        <dbReference type="ARBA" id="ARBA00076402"/>
    </source>
</evidence>
<dbReference type="FunFam" id="1.20.5.490:FF:000003">
    <property type="entry name" value="nucleoporin p54 isoform X1"/>
    <property type="match status" value="1"/>
</dbReference>
<feature type="coiled-coil region" evidence="17">
    <location>
        <begin position="385"/>
        <end position="412"/>
    </location>
</feature>
<evidence type="ECO:0000256" key="14">
    <source>
        <dbReference type="ARBA" id="ARBA00060798"/>
    </source>
</evidence>
<comment type="similarity">
    <text evidence="14">Belongs to the NUP54 family.</text>
</comment>
<evidence type="ECO:0000313" key="26">
    <source>
        <dbReference type="RefSeq" id="XP_019647313.1"/>
    </source>
</evidence>
<dbReference type="RefSeq" id="XP_019647315.1">
    <property type="nucleotide sequence ID" value="XM_019791756.1"/>
</dbReference>
<dbReference type="InterPro" id="IPR025712">
    <property type="entry name" value="Nup54_alpha-helical_dom"/>
</dbReference>
<dbReference type="GO" id="GO:0017056">
    <property type="term" value="F:structural constituent of nuclear pore"/>
    <property type="evidence" value="ECO:0007669"/>
    <property type="project" value="TreeGrafter"/>
</dbReference>
<dbReference type="FunFam" id="1.20.5.170:FF:000034">
    <property type="entry name" value="Nucleoporin P54, putative"/>
    <property type="match status" value="1"/>
</dbReference>
<keyword evidence="12" id="KW-0539">Nucleus</keyword>
<keyword evidence="9" id="KW-0906">Nuclear pore complex</keyword>
<evidence type="ECO:0000256" key="4">
    <source>
        <dbReference type="ARBA" id="ARBA00022448"/>
    </source>
</evidence>
<evidence type="ECO:0000313" key="25">
    <source>
        <dbReference type="RefSeq" id="XP_019647312.1"/>
    </source>
</evidence>
<accession>A0A6P5ACC1</accession>
<keyword evidence="8" id="KW-0811">Translocation</keyword>
<evidence type="ECO:0000256" key="8">
    <source>
        <dbReference type="ARBA" id="ARBA00023010"/>
    </source>
</evidence>
<reference evidence="21 22" key="1">
    <citation type="submission" date="2025-04" db="UniProtKB">
        <authorList>
            <consortium name="RefSeq"/>
        </authorList>
    </citation>
    <scope>IDENTIFICATION</scope>
    <source>
        <tissue evidence="21 22">Gonad</tissue>
    </source>
</reference>
<keyword evidence="11" id="KW-0325">Glycoprotein</keyword>
<evidence type="ECO:0000256" key="3">
    <source>
        <dbReference type="ARBA" id="ARBA00004620"/>
    </source>
</evidence>
<dbReference type="Pfam" id="PF18437">
    <property type="entry name" value="Nup54_C"/>
    <property type="match status" value="1"/>
</dbReference>
<dbReference type="GO" id="GO:0044613">
    <property type="term" value="C:nuclear pore central transport channel"/>
    <property type="evidence" value="ECO:0007669"/>
    <property type="project" value="TreeGrafter"/>
</dbReference>
<evidence type="ECO:0000256" key="7">
    <source>
        <dbReference type="ARBA" id="ARBA00022927"/>
    </source>
</evidence>
<dbReference type="RefSeq" id="XP_019647312.1">
    <property type="nucleotide sequence ID" value="XM_019791753.1"/>
</dbReference>
<dbReference type="Proteomes" id="UP000515135">
    <property type="component" value="Unplaced"/>
</dbReference>
<feature type="domain" description="Nucleoporin Nup54 alpha-helical" evidence="18">
    <location>
        <begin position="320"/>
        <end position="458"/>
    </location>
</feature>
<evidence type="ECO:0000256" key="15">
    <source>
        <dbReference type="ARBA" id="ARBA00064717"/>
    </source>
</evidence>
<dbReference type="RefSeq" id="XP_019647314.1">
    <property type="nucleotide sequence ID" value="XM_019791755.1"/>
</dbReference>
<dbReference type="RefSeq" id="XP_019647310.1">
    <property type="nucleotide sequence ID" value="XM_019791751.1"/>
</dbReference>
<sequence>MAFNFGGAKTTASVAPLFGGFGTTTTSAPSTGFTFGGFGQTTTSAPTFGFGTATTSAPAFGTGLGATATTTAPSLFGGGLGSTAPTTTTSIFGGGAFGTQQPALGGLGATTFGGFGAQQQQKPGIFAQPTSAQNNVLLNTATALSMPTVFNDERDAVLARWNQLQAFWGTGKGYYNGTAPPVEFTSENHFCRFKAVGYSCIPSARDEDGLVALDFNKKDQDVRNAQQQLVESLHKILGSKPTHSVNVETVRPLPGDKSEVVIYIIERNPNGTSRRISASELFNFLNQNHVKTQLTQLGVVNMVAKTTLTAAQVKQLTDTPPAGIDPLIWEQAKKDNPDPERLIPVPMIGFGELHRRLKLQEYQTKQHQGRLDAIAGNITGIQGNMSTMQSKIQQYRRKLQELSHRVLEVLIRQEAYRKSGYAIQADEEQLRVQLEAIQVELNAPMQFKGRLNELMSQIRMQQMPSGRAEDRYSMEATMQEELRQHLKQQQEGLTHLISIIKDDMEDLKVIEQGLAEVTQHHRR</sequence>